<reference evidence="4" key="1">
    <citation type="submission" date="2018-12" db="EMBL/GenBank/DDBJ databases">
        <title>Tengunoibacter tsumagoiensis gen. nov., sp. nov., Dictyobacter kobayashii sp. nov., D. alpinus sp. nov., and D. joshuensis sp. nov. and description of Dictyobacteraceae fam. nov. within the order Ktedonobacterales isolated from Tengu-no-mugimeshi.</title>
        <authorList>
            <person name="Wang C.M."/>
            <person name="Zheng Y."/>
            <person name="Sakai Y."/>
            <person name="Toyoda A."/>
            <person name="Minakuchi Y."/>
            <person name="Abe K."/>
            <person name="Yokota A."/>
            <person name="Yabe S."/>
        </authorList>
    </citation>
    <scope>NUCLEOTIDE SEQUENCE [LARGE SCALE GENOMIC DNA]</scope>
    <source>
        <strain evidence="4">S-27</strain>
    </source>
</reference>
<proteinExistence type="predicted"/>
<comment type="caution">
    <text evidence="3">The sequence shown here is derived from an EMBL/GenBank/DDBJ whole genome shotgun (WGS) entry which is preliminary data.</text>
</comment>
<protein>
    <submittedName>
        <fullName evidence="3">Uncharacterized protein</fullName>
    </submittedName>
</protein>
<evidence type="ECO:0000256" key="2">
    <source>
        <dbReference type="SAM" id="Phobius"/>
    </source>
</evidence>
<keyword evidence="2" id="KW-1133">Transmembrane helix</keyword>
<sequence>MLQAPQIIDNFTRSSHPDNCFHLSYLYTRGVPLALLSLAGILLLKAMVLSHPKDRRKHLKYSCGTLLLALLCLSHQWFWIFPGLALYKLLPALARITNISHPSRTLPDSHQDVSDEQYDTSQDRKPAEEGSTSLHYQYLSSYYSYDEQPLAHYPQALPPHTYSSWH</sequence>
<feature type="region of interest" description="Disordered" evidence="1">
    <location>
        <begin position="104"/>
        <end position="132"/>
    </location>
</feature>
<feature type="transmembrane region" description="Helical" evidence="2">
    <location>
        <begin position="61"/>
        <end position="81"/>
    </location>
</feature>
<evidence type="ECO:0000256" key="1">
    <source>
        <dbReference type="SAM" id="MobiDB-lite"/>
    </source>
</evidence>
<dbReference type="AlphaFoldDB" id="A0A401ZS03"/>
<dbReference type="Proteomes" id="UP000287224">
    <property type="component" value="Unassembled WGS sequence"/>
</dbReference>
<keyword evidence="4" id="KW-1185">Reference proteome</keyword>
<name>A0A401ZS03_9CHLR</name>
<dbReference type="OrthoDB" id="9948306at2"/>
<evidence type="ECO:0000313" key="4">
    <source>
        <dbReference type="Proteomes" id="UP000287224"/>
    </source>
</evidence>
<dbReference type="RefSeq" id="WP_126602257.1">
    <property type="nucleotide sequence ID" value="NZ_BIFQ01000002.1"/>
</dbReference>
<feature type="transmembrane region" description="Helical" evidence="2">
    <location>
        <begin position="31"/>
        <end position="49"/>
    </location>
</feature>
<keyword evidence="2" id="KW-0472">Membrane</keyword>
<keyword evidence="2" id="KW-0812">Transmembrane</keyword>
<evidence type="ECO:0000313" key="3">
    <source>
        <dbReference type="EMBL" id="GCE09645.1"/>
    </source>
</evidence>
<accession>A0A401ZS03</accession>
<organism evidence="3 4">
    <name type="scientific">Dictyobacter aurantiacus</name>
    <dbReference type="NCBI Taxonomy" id="1936993"/>
    <lineage>
        <taxon>Bacteria</taxon>
        <taxon>Bacillati</taxon>
        <taxon>Chloroflexota</taxon>
        <taxon>Ktedonobacteria</taxon>
        <taxon>Ktedonobacterales</taxon>
        <taxon>Dictyobacteraceae</taxon>
        <taxon>Dictyobacter</taxon>
    </lineage>
</organism>
<gene>
    <name evidence="3" type="ORF">KDAU_69740</name>
</gene>
<dbReference type="EMBL" id="BIFQ01000002">
    <property type="protein sequence ID" value="GCE09645.1"/>
    <property type="molecule type" value="Genomic_DNA"/>
</dbReference>